<dbReference type="PANTHER" id="PTHR46334">
    <property type="entry name" value="COSTARS FAMILY PROTEIN ABRACL"/>
    <property type="match status" value="1"/>
</dbReference>
<organism evidence="3 4">
    <name type="scientific">Heterostelium pallidum (strain ATCC 26659 / Pp 5 / PN500)</name>
    <name type="common">Cellular slime mold</name>
    <name type="synonym">Polysphondylium pallidum</name>
    <dbReference type="NCBI Taxonomy" id="670386"/>
    <lineage>
        <taxon>Eukaryota</taxon>
        <taxon>Amoebozoa</taxon>
        <taxon>Evosea</taxon>
        <taxon>Eumycetozoa</taxon>
        <taxon>Dictyostelia</taxon>
        <taxon>Acytosteliales</taxon>
        <taxon>Acytosteliaceae</taxon>
        <taxon>Heterostelium</taxon>
    </lineage>
</organism>
<evidence type="ECO:0000313" key="3">
    <source>
        <dbReference type="EMBL" id="EFA82987.1"/>
    </source>
</evidence>
<dbReference type="FunFam" id="1.10.10.1540:FF:000002">
    <property type="entry name" value="costars family protein ABRACL"/>
    <property type="match status" value="1"/>
</dbReference>
<comment type="caution">
    <text evidence="3">The sequence shown here is derived from an EMBL/GenBank/DDBJ whole genome shotgun (WGS) entry which is preliminary data.</text>
</comment>
<name>D3B6L7_HETP5</name>
<dbReference type="InParanoid" id="D3B6L7"/>
<dbReference type="GeneID" id="31359252"/>
<dbReference type="InterPro" id="IPR044302">
    <property type="entry name" value="Costars"/>
</dbReference>
<evidence type="ECO:0000259" key="2">
    <source>
        <dbReference type="SMART" id="SM01283"/>
    </source>
</evidence>
<dbReference type="Gene3D" id="1.10.10.1540">
    <property type="entry name" value="Costar domain"/>
    <property type="match status" value="1"/>
</dbReference>
<dbReference type="EMBL" id="ADBJ01000017">
    <property type="protein sequence ID" value="EFA82987.1"/>
    <property type="molecule type" value="Genomic_DNA"/>
</dbReference>
<dbReference type="InterPro" id="IPR027817">
    <property type="entry name" value="Costars_dom"/>
</dbReference>
<sequence length="81" mass="9185">MTMNVDEEVSRLIEEITRLGTKRPDGKIVVKYGVLFNDDIVANTFEALLGTLKAAKRKKLITYDGEILLQRVHDNVDIIIL</sequence>
<feature type="domain" description="Costars" evidence="2">
    <location>
        <begin position="3"/>
        <end position="81"/>
    </location>
</feature>
<dbReference type="RefSeq" id="XP_020435104.1">
    <property type="nucleotide sequence ID" value="XM_020574690.1"/>
</dbReference>
<dbReference type="PANTHER" id="PTHR46334:SF1">
    <property type="entry name" value="COSTARS FAMILY PROTEIN ABRACL"/>
    <property type="match status" value="1"/>
</dbReference>
<dbReference type="AlphaFoldDB" id="D3B6L7"/>
<comment type="similarity">
    <text evidence="1">Belongs to the costars family.</text>
</comment>
<dbReference type="Pfam" id="PF14705">
    <property type="entry name" value="Costars"/>
    <property type="match status" value="1"/>
</dbReference>
<proteinExistence type="inferred from homology"/>
<evidence type="ECO:0000256" key="1">
    <source>
        <dbReference type="ARBA" id="ARBA00006126"/>
    </source>
</evidence>
<dbReference type="OMA" id="QRVHDNV"/>
<keyword evidence="4" id="KW-1185">Reference proteome</keyword>
<dbReference type="Proteomes" id="UP000001396">
    <property type="component" value="Unassembled WGS sequence"/>
</dbReference>
<evidence type="ECO:0000313" key="4">
    <source>
        <dbReference type="Proteomes" id="UP000001396"/>
    </source>
</evidence>
<protein>
    <recommendedName>
        <fullName evidence="2">Costars domain-containing protein</fullName>
    </recommendedName>
</protein>
<reference evidence="3 4" key="1">
    <citation type="journal article" date="2011" name="Genome Res.">
        <title>Phylogeny-wide analysis of social amoeba genomes highlights ancient origins for complex intercellular communication.</title>
        <authorList>
            <person name="Heidel A.J."/>
            <person name="Lawal H.M."/>
            <person name="Felder M."/>
            <person name="Schilde C."/>
            <person name="Helps N.R."/>
            <person name="Tunggal B."/>
            <person name="Rivero F."/>
            <person name="John U."/>
            <person name="Schleicher M."/>
            <person name="Eichinger L."/>
            <person name="Platzer M."/>
            <person name="Noegel A.A."/>
            <person name="Schaap P."/>
            <person name="Gloeckner G."/>
        </authorList>
    </citation>
    <scope>NUCLEOTIDE SEQUENCE [LARGE SCALE GENOMIC DNA]</scope>
    <source>
        <strain evidence="4">ATCC 26659 / Pp 5 / PN500</strain>
    </source>
</reference>
<dbReference type="SMART" id="SM01283">
    <property type="entry name" value="Costars"/>
    <property type="match status" value="1"/>
</dbReference>
<accession>D3B6L7</accession>
<gene>
    <name evidence="3" type="ORF">PPL_03765</name>
</gene>
<dbReference type="InterPro" id="IPR038095">
    <property type="entry name" value="Costars_sf"/>
</dbReference>
<dbReference type="GO" id="GO:0032970">
    <property type="term" value="P:regulation of actin filament-based process"/>
    <property type="evidence" value="ECO:0007669"/>
    <property type="project" value="TreeGrafter"/>
</dbReference>